<dbReference type="PROSITE" id="PS50110">
    <property type="entry name" value="RESPONSE_REGULATORY"/>
    <property type="match status" value="1"/>
</dbReference>
<evidence type="ECO:0000313" key="4">
    <source>
        <dbReference type="EMBL" id="WPR88727.1"/>
    </source>
</evidence>
<evidence type="ECO:0000256" key="2">
    <source>
        <dbReference type="SAM" id="Phobius"/>
    </source>
</evidence>
<sequence length="240" mass="25390">MSDASIAAVISSVISLLTALIWPLVFLFLILRFRKPLARLIEPIAHGVQERIAAGGGGEASVSFAGLSFSGRIDSASKLVATASEQPGAAGGPVTTDQARRVLTEAIPNDEAAAKIAGSSVLWVDDVPSNNRYVVDALHQLGAVVVQVTSTDQAKELLKTNEFDAIISDMGRAERDGYNTRAGYDLLADVRADHMDTPFFIYAGSSLPEHVIEARKRGAQGSTNRAAELISMVTSALVAR</sequence>
<dbReference type="RefSeq" id="WP_320941446.1">
    <property type="nucleotide sequence ID" value="NZ_BAABEU010000006.1"/>
</dbReference>
<keyword evidence="1" id="KW-0597">Phosphoprotein</keyword>
<feature type="modified residue" description="4-aspartylphosphate" evidence="1">
    <location>
        <position position="169"/>
    </location>
</feature>
<keyword evidence="2" id="KW-1133">Transmembrane helix</keyword>
<dbReference type="Proteomes" id="UP001323798">
    <property type="component" value="Chromosome"/>
</dbReference>
<dbReference type="Pfam" id="PF00072">
    <property type="entry name" value="Response_reg"/>
    <property type="match status" value="1"/>
</dbReference>
<dbReference type="Gene3D" id="3.40.50.2300">
    <property type="match status" value="1"/>
</dbReference>
<evidence type="ECO:0000313" key="5">
    <source>
        <dbReference type="Proteomes" id="UP001323798"/>
    </source>
</evidence>
<organism evidence="4 5">
    <name type="scientific">Microbacterium rhizosphaerae</name>
    <dbReference type="NCBI Taxonomy" id="1678237"/>
    <lineage>
        <taxon>Bacteria</taxon>
        <taxon>Bacillati</taxon>
        <taxon>Actinomycetota</taxon>
        <taxon>Actinomycetes</taxon>
        <taxon>Micrococcales</taxon>
        <taxon>Microbacteriaceae</taxon>
        <taxon>Microbacterium</taxon>
    </lineage>
</organism>
<gene>
    <name evidence="4" type="ORF">SM116_13240</name>
</gene>
<dbReference type="CDD" id="cd00156">
    <property type="entry name" value="REC"/>
    <property type="match status" value="1"/>
</dbReference>
<evidence type="ECO:0000259" key="3">
    <source>
        <dbReference type="PROSITE" id="PS50110"/>
    </source>
</evidence>
<evidence type="ECO:0000256" key="1">
    <source>
        <dbReference type="PROSITE-ProRule" id="PRU00169"/>
    </source>
</evidence>
<proteinExistence type="predicted"/>
<keyword evidence="5" id="KW-1185">Reference proteome</keyword>
<dbReference type="SUPFAM" id="SSF52172">
    <property type="entry name" value="CheY-like"/>
    <property type="match status" value="1"/>
</dbReference>
<dbReference type="InterPro" id="IPR011006">
    <property type="entry name" value="CheY-like_superfamily"/>
</dbReference>
<reference evidence="4 5" key="1">
    <citation type="submission" date="2023-11" db="EMBL/GenBank/DDBJ databases">
        <title>Genome sequence of Microbacterium rhizosphaerae KACC 19337.</title>
        <authorList>
            <person name="Choi H."/>
            <person name="Kim S."/>
            <person name="Kim Y."/>
            <person name="Kwon S.-W."/>
            <person name="Heo J."/>
        </authorList>
    </citation>
    <scope>NUCLEOTIDE SEQUENCE [LARGE SCALE GENOMIC DNA]</scope>
    <source>
        <strain evidence="4 5">KACC 19337</strain>
    </source>
</reference>
<dbReference type="InterPro" id="IPR001789">
    <property type="entry name" value="Sig_transdc_resp-reg_receiver"/>
</dbReference>
<keyword evidence="2" id="KW-0472">Membrane</keyword>
<feature type="transmembrane region" description="Helical" evidence="2">
    <location>
        <begin position="6"/>
        <end position="31"/>
    </location>
</feature>
<name>A0ABZ0SM09_9MICO</name>
<accession>A0ABZ0SM09</accession>
<feature type="domain" description="Response regulatory" evidence="3">
    <location>
        <begin position="120"/>
        <end position="237"/>
    </location>
</feature>
<dbReference type="EMBL" id="CP139368">
    <property type="protein sequence ID" value="WPR88727.1"/>
    <property type="molecule type" value="Genomic_DNA"/>
</dbReference>
<keyword evidence="2" id="KW-0812">Transmembrane</keyword>
<protein>
    <submittedName>
        <fullName evidence="4">Response regulator</fullName>
    </submittedName>
</protein>